<name>A0A8C0HT13_BALMU</name>
<dbReference type="Gene3D" id="3.40.1580.10">
    <property type="entry name" value="SMI1/KNR4-like"/>
    <property type="match status" value="1"/>
</dbReference>
<dbReference type="InterPro" id="IPR036767">
    <property type="entry name" value="ApaG_sf"/>
</dbReference>
<evidence type="ECO:0008006" key="6">
    <source>
        <dbReference type="Google" id="ProtNLM"/>
    </source>
</evidence>
<evidence type="ECO:0000256" key="2">
    <source>
        <dbReference type="ARBA" id="ARBA00022786"/>
    </source>
</evidence>
<dbReference type="Ensembl" id="ENSBMST00010001757.1">
    <property type="protein sequence ID" value="ENSBMSP00010001576.1"/>
    <property type="gene ID" value="ENSBMSG00010001208.1"/>
</dbReference>
<dbReference type="GeneTree" id="ENSGT00940000153571"/>
<dbReference type="Pfam" id="PF04379">
    <property type="entry name" value="DUF525"/>
    <property type="match status" value="1"/>
</dbReference>
<dbReference type="SUPFAM" id="SSF160631">
    <property type="entry name" value="SMI1/KNR4-like"/>
    <property type="match status" value="1"/>
</dbReference>
<dbReference type="InterPro" id="IPR001810">
    <property type="entry name" value="F-box_dom"/>
</dbReference>
<organism evidence="5">
    <name type="scientific">Balaenoptera musculus</name>
    <name type="common">Blue whale</name>
    <dbReference type="NCBI Taxonomy" id="9771"/>
    <lineage>
        <taxon>Eukaryota</taxon>
        <taxon>Metazoa</taxon>
        <taxon>Chordata</taxon>
        <taxon>Craniata</taxon>
        <taxon>Vertebrata</taxon>
        <taxon>Euteleostomi</taxon>
        <taxon>Mammalia</taxon>
        <taxon>Eutheria</taxon>
        <taxon>Laurasiatheria</taxon>
        <taxon>Artiodactyla</taxon>
        <taxon>Whippomorpha</taxon>
        <taxon>Cetacea</taxon>
        <taxon>Mysticeti</taxon>
        <taxon>Balaenopteridae</taxon>
        <taxon>Balaenoptera</taxon>
    </lineage>
</organism>
<dbReference type="SUPFAM" id="SSF81383">
    <property type="entry name" value="F-box domain"/>
    <property type="match status" value="1"/>
</dbReference>
<dbReference type="InterPro" id="IPR036047">
    <property type="entry name" value="F-box-like_dom_sf"/>
</dbReference>
<accession>A0A8C0HT13</accession>
<dbReference type="PANTHER" id="PTHR46550">
    <property type="entry name" value="F-BOX ONLY PROTEIN 3"/>
    <property type="match status" value="1"/>
</dbReference>
<dbReference type="SUPFAM" id="SSF110069">
    <property type="entry name" value="ApaG-like"/>
    <property type="match status" value="1"/>
</dbReference>
<dbReference type="Gene3D" id="2.60.40.1470">
    <property type="entry name" value="ApaG domain"/>
    <property type="match status" value="1"/>
</dbReference>
<dbReference type="InterPro" id="IPR018958">
    <property type="entry name" value="Knr4/Smi1-like_dom"/>
</dbReference>
<dbReference type="InterPro" id="IPR037883">
    <property type="entry name" value="Knr4/Smi1-like_sf"/>
</dbReference>
<feature type="domain" description="F-box" evidence="3">
    <location>
        <begin position="11"/>
        <end position="57"/>
    </location>
</feature>
<dbReference type="SMART" id="SM00860">
    <property type="entry name" value="SMI1_KNR4"/>
    <property type="match status" value="1"/>
</dbReference>
<reference evidence="5" key="1">
    <citation type="submission" date="2023-09" db="UniProtKB">
        <authorList>
            <consortium name="Ensembl"/>
        </authorList>
    </citation>
    <scope>IDENTIFICATION</scope>
</reference>
<dbReference type="GO" id="GO:0005737">
    <property type="term" value="C:cytoplasm"/>
    <property type="evidence" value="ECO:0007669"/>
    <property type="project" value="TreeGrafter"/>
</dbReference>
<dbReference type="CDD" id="cd22084">
    <property type="entry name" value="F-box_FBXO3"/>
    <property type="match status" value="1"/>
</dbReference>
<evidence type="ECO:0000259" key="3">
    <source>
        <dbReference type="PROSITE" id="PS50181"/>
    </source>
</evidence>
<sequence length="353" mass="39947">TNAVEADGGPPLTLESLPTNPLLLILSFLDYRDLINCCYISQRLSQLSSHDPLWRRHCKTYWLIPEEEKTQKTQYILTIMLLLQRPGMISRNIWKPDVQVVFSLKESTEEEDLDAAEAQMGCKVPDDYRCYYHIHNGQKLVVPGLLGSMVLSNHYLSEDLLDIYTAAGRFQQRQGLKYFLPLTFCIHNGLSWYIAVEGGPSISYLTTKCPDQMARSPAATNMFIIGATFTDWFTSYVNNIVSGGFPIIRDQIFRYVYDPECVAMTGDITVSVSTSFLQELSSVHPPHYFFTYRIRTEMSKDALPEKACQLDSRYWRITNAKGDEEEVQGPGVVGKFPIISPGWGVYSSIGNGS</sequence>
<dbReference type="Pfam" id="PF12937">
    <property type="entry name" value="F-box-like"/>
    <property type="match status" value="1"/>
</dbReference>
<dbReference type="PANTHER" id="PTHR46550:SF6">
    <property type="entry name" value="F-BOX ONLY PROTEIN 3"/>
    <property type="match status" value="1"/>
</dbReference>
<dbReference type="InterPro" id="IPR007474">
    <property type="entry name" value="ApaG_domain"/>
</dbReference>
<dbReference type="PROSITE" id="PS51087">
    <property type="entry name" value="APAG"/>
    <property type="match status" value="1"/>
</dbReference>
<protein>
    <recommendedName>
        <fullName evidence="6">F-box protein 3</fullName>
    </recommendedName>
</protein>
<comment type="pathway">
    <text evidence="1">Protein modification; protein ubiquitination.</text>
</comment>
<dbReference type="InterPro" id="IPR052121">
    <property type="entry name" value="F-box_SCF_Substrate_Recog"/>
</dbReference>
<dbReference type="Pfam" id="PF09346">
    <property type="entry name" value="SMI1_KNR4"/>
    <property type="match status" value="1"/>
</dbReference>
<dbReference type="AlphaFoldDB" id="A0A8C0HT13"/>
<feature type="domain" description="ApaG" evidence="4">
    <location>
        <begin position="262"/>
        <end position="353"/>
    </location>
</feature>
<evidence type="ECO:0000313" key="5">
    <source>
        <dbReference type="Ensembl" id="ENSBMSP00010001576.1"/>
    </source>
</evidence>
<keyword evidence="2" id="KW-0833">Ubl conjugation pathway</keyword>
<proteinExistence type="predicted"/>
<dbReference type="PROSITE" id="PS50181">
    <property type="entry name" value="FBOX"/>
    <property type="match status" value="1"/>
</dbReference>
<dbReference type="OMA" id="INCCYIS"/>
<evidence type="ECO:0000259" key="4">
    <source>
        <dbReference type="PROSITE" id="PS51087"/>
    </source>
</evidence>
<dbReference type="Gene3D" id="1.20.1280.50">
    <property type="match status" value="1"/>
</dbReference>
<evidence type="ECO:0000256" key="1">
    <source>
        <dbReference type="ARBA" id="ARBA00004906"/>
    </source>
</evidence>